<dbReference type="PIRSF" id="PIRSF006816">
    <property type="entry name" value="Cyc3_hyd_g"/>
    <property type="match status" value="1"/>
</dbReference>
<comment type="caution">
    <text evidence="2">The sequence shown here is derived from an EMBL/GenBank/DDBJ whole genome shotgun (WGS) entry which is preliminary data.</text>
</comment>
<dbReference type="Pfam" id="PF00175">
    <property type="entry name" value="NAD_binding_1"/>
    <property type="match status" value="1"/>
</dbReference>
<gene>
    <name evidence="2" type="ORF">GCM10023191_026010</name>
</gene>
<dbReference type="EMBL" id="BAABHF010000016">
    <property type="protein sequence ID" value="GAA4491656.1"/>
    <property type="molecule type" value="Genomic_DNA"/>
</dbReference>
<dbReference type="Gene3D" id="2.40.30.10">
    <property type="entry name" value="Translation factors"/>
    <property type="match status" value="1"/>
</dbReference>
<proteinExistence type="predicted"/>
<dbReference type="PANTHER" id="PTHR43513:SF1">
    <property type="entry name" value="ANAEROBIC SULFITE REDUCTASE SUBUNIT B"/>
    <property type="match status" value="1"/>
</dbReference>
<dbReference type="InterPro" id="IPR017938">
    <property type="entry name" value="Riboflavin_synthase-like_b-brl"/>
</dbReference>
<dbReference type="PANTHER" id="PTHR43513">
    <property type="entry name" value="DIHYDROOROTATE DEHYDROGENASE B (NAD(+)), ELECTRON TRANSFER SUBUNIT"/>
    <property type="match status" value="1"/>
</dbReference>
<dbReference type="Pfam" id="PF10418">
    <property type="entry name" value="DHODB_Fe-S_bind"/>
    <property type="match status" value="1"/>
</dbReference>
<dbReference type="InterPro" id="IPR001433">
    <property type="entry name" value="OxRdtase_FAD/NAD-bd"/>
</dbReference>
<evidence type="ECO:0000259" key="1">
    <source>
        <dbReference type="PROSITE" id="PS51384"/>
    </source>
</evidence>
<dbReference type="PROSITE" id="PS51384">
    <property type="entry name" value="FAD_FR"/>
    <property type="match status" value="1"/>
</dbReference>
<dbReference type="SUPFAM" id="SSF52343">
    <property type="entry name" value="Ferredoxin reductase-like, C-terminal NADP-linked domain"/>
    <property type="match status" value="1"/>
</dbReference>
<dbReference type="CDD" id="cd06221">
    <property type="entry name" value="sulfite_reductase_like"/>
    <property type="match status" value="1"/>
</dbReference>
<dbReference type="InterPro" id="IPR012165">
    <property type="entry name" value="Cyt_c3_hydrogenase_gsu"/>
</dbReference>
<accession>A0ABP8PRL8</accession>
<dbReference type="PRINTS" id="PR00371">
    <property type="entry name" value="FPNCR"/>
</dbReference>
<dbReference type="Gene3D" id="3.40.50.80">
    <property type="entry name" value="Nucleotide-binding domain of ferredoxin-NADP reductase (FNR) module"/>
    <property type="match status" value="1"/>
</dbReference>
<dbReference type="SUPFAM" id="SSF63380">
    <property type="entry name" value="Riboflavin synthase domain-like"/>
    <property type="match status" value="1"/>
</dbReference>
<keyword evidence="3" id="KW-1185">Reference proteome</keyword>
<dbReference type="Proteomes" id="UP001500503">
    <property type="component" value="Unassembled WGS sequence"/>
</dbReference>
<evidence type="ECO:0000313" key="2">
    <source>
        <dbReference type="EMBL" id="GAA4491656.1"/>
    </source>
</evidence>
<dbReference type="InterPro" id="IPR017927">
    <property type="entry name" value="FAD-bd_FR_type"/>
</dbReference>
<sequence length="267" mass="28376">MTAMAPTPYRVMSRRVETHDVATLTLEPCGAAIAPVRPGQFTMLYAFGVGEAPISVSRTGPLLEQTIRDVGAVSHALHEAGPGQMVGVRGPLGVGWGVEEAAGRDVVFAAGGIGLAPLRSALLYALEHRDSYGDIALLIGARTPGDLLYAAEIADWRRRGVRVEVTVDRAYSGWDGHVGLITTLVGRLDAAPANAVAFVCGPEIMMRLTARELLARGIDDIRISLERNMRCGIGWCGHCQLGPWLLCRDGPVVSYGDAAPLLGVKEL</sequence>
<dbReference type="InterPro" id="IPR050353">
    <property type="entry name" value="PyrK_electron_transfer"/>
</dbReference>
<reference evidence="3" key="1">
    <citation type="journal article" date="2019" name="Int. J. Syst. Evol. Microbiol.">
        <title>The Global Catalogue of Microorganisms (GCM) 10K type strain sequencing project: providing services to taxonomists for standard genome sequencing and annotation.</title>
        <authorList>
            <consortium name="The Broad Institute Genomics Platform"/>
            <consortium name="The Broad Institute Genome Sequencing Center for Infectious Disease"/>
            <person name="Wu L."/>
            <person name="Ma J."/>
        </authorList>
    </citation>
    <scope>NUCLEOTIDE SEQUENCE [LARGE SCALE GENOMIC DNA]</scope>
    <source>
        <strain evidence="3">JCM 17933</strain>
    </source>
</reference>
<protein>
    <submittedName>
        <fullName evidence="2">FAD/NAD(P)-binding protein</fullName>
    </submittedName>
</protein>
<evidence type="ECO:0000313" key="3">
    <source>
        <dbReference type="Proteomes" id="UP001500503"/>
    </source>
</evidence>
<organism evidence="2 3">
    <name type="scientific">Actinoallomurus oryzae</name>
    <dbReference type="NCBI Taxonomy" id="502180"/>
    <lineage>
        <taxon>Bacteria</taxon>
        <taxon>Bacillati</taxon>
        <taxon>Actinomycetota</taxon>
        <taxon>Actinomycetes</taxon>
        <taxon>Streptosporangiales</taxon>
        <taxon>Thermomonosporaceae</taxon>
        <taxon>Actinoallomurus</taxon>
    </lineage>
</organism>
<dbReference type="InterPro" id="IPR001709">
    <property type="entry name" value="Flavoprot_Pyr_Nucl_cyt_Rdtase"/>
</dbReference>
<name>A0ABP8PRL8_9ACTN</name>
<feature type="domain" description="FAD-binding FR-type" evidence="1">
    <location>
        <begin position="4"/>
        <end position="98"/>
    </location>
</feature>
<dbReference type="InterPro" id="IPR019480">
    <property type="entry name" value="Dihydroorotate_DH_Fe-S-bd"/>
</dbReference>
<dbReference type="InterPro" id="IPR039261">
    <property type="entry name" value="FNR_nucleotide-bd"/>
</dbReference>
<dbReference type="PRINTS" id="PR00410">
    <property type="entry name" value="PHEHYDRXLASE"/>
</dbReference>